<accession>A0A1D1XSP7</accession>
<evidence type="ECO:0000256" key="5">
    <source>
        <dbReference type="ARBA" id="ARBA00023288"/>
    </source>
</evidence>
<keyword evidence="6" id="KW-1133">Transmembrane helix</keyword>
<evidence type="ECO:0000256" key="6">
    <source>
        <dbReference type="SAM" id="Phobius"/>
    </source>
</evidence>
<dbReference type="InterPro" id="IPR027417">
    <property type="entry name" value="P-loop_NTPase"/>
</dbReference>
<evidence type="ECO:0000256" key="1">
    <source>
        <dbReference type="ARBA" id="ARBA00004170"/>
    </source>
</evidence>
<dbReference type="InterPro" id="IPR001806">
    <property type="entry name" value="Small_GTPase"/>
</dbReference>
<dbReference type="SMART" id="SM00174">
    <property type="entry name" value="RHO"/>
    <property type="match status" value="1"/>
</dbReference>
<dbReference type="Pfam" id="PF00071">
    <property type="entry name" value="Ras"/>
    <property type="match status" value="1"/>
</dbReference>
<evidence type="ECO:0000256" key="4">
    <source>
        <dbReference type="ARBA" id="ARBA00023134"/>
    </source>
</evidence>
<keyword evidence="4" id="KW-0342">GTP-binding</keyword>
<keyword evidence="6" id="KW-0472">Membrane</keyword>
<name>A0A1D1XSP7_9ARAE</name>
<protein>
    <submittedName>
        <fullName evidence="7">Mitochondrial Rho GTPase 1</fullName>
    </submittedName>
</protein>
<comment type="subcellular location">
    <subcellularLocation>
        <location evidence="1">Membrane</location>
        <topology evidence="1">Peripheral membrane protein</topology>
    </subcellularLocation>
</comment>
<reference evidence="7" key="1">
    <citation type="submission" date="2015-07" db="EMBL/GenBank/DDBJ databases">
        <title>Transcriptome Assembly of Anthurium amnicola.</title>
        <authorList>
            <person name="Suzuki J."/>
        </authorList>
    </citation>
    <scope>NUCLEOTIDE SEQUENCE</scope>
</reference>
<organism evidence="7">
    <name type="scientific">Anthurium amnicola</name>
    <dbReference type="NCBI Taxonomy" id="1678845"/>
    <lineage>
        <taxon>Eukaryota</taxon>
        <taxon>Viridiplantae</taxon>
        <taxon>Streptophyta</taxon>
        <taxon>Embryophyta</taxon>
        <taxon>Tracheophyta</taxon>
        <taxon>Spermatophyta</taxon>
        <taxon>Magnoliopsida</taxon>
        <taxon>Liliopsida</taxon>
        <taxon>Araceae</taxon>
        <taxon>Pothoideae</taxon>
        <taxon>Potheae</taxon>
        <taxon>Anthurium</taxon>
    </lineage>
</organism>
<dbReference type="SUPFAM" id="SSF52540">
    <property type="entry name" value="P-loop containing nucleoside triphosphate hydrolases"/>
    <property type="match status" value="1"/>
</dbReference>
<dbReference type="GO" id="GO:0007264">
    <property type="term" value="P:small GTPase-mediated signal transduction"/>
    <property type="evidence" value="ECO:0007669"/>
    <property type="project" value="InterPro"/>
</dbReference>
<comment type="similarity">
    <text evidence="2">Belongs to the small GTPase superfamily. Rho family.</text>
</comment>
<evidence type="ECO:0000313" key="7">
    <source>
        <dbReference type="EMBL" id="JAT45398.1"/>
    </source>
</evidence>
<feature type="transmembrane region" description="Helical" evidence="6">
    <location>
        <begin position="88"/>
        <end position="106"/>
    </location>
</feature>
<evidence type="ECO:0000256" key="3">
    <source>
        <dbReference type="ARBA" id="ARBA00022741"/>
    </source>
</evidence>
<dbReference type="PANTHER" id="PTHR24072">
    <property type="entry name" value="RHO FAMILY GTPASE"/>
    <property type="match status" value="1"/>
</dbReference>
<dbReference type="GO" id="GO:0016020">
    <property type="term" value="C:membrane"/>
    <property type="evidence" value="ECO:0007669"/>
    <property type="project" value="UniProtKB-SubCell"/>
</dbReference>
<keyword evidence="6" id="KW-0812">Transmembrane</keyword>
<gene>
    <name evidence="7" type="primary">GEM1_8</name>
    <name evidence="7" type="ORF">g.117687</name>
</gene>
<keyword evidence="3" id="KW-0547">Nucleotide-binding</keyword>
<sequence length="235" mass="26778">MGLRAMERTLWKGGTLLVAYNKKVTCGMTWPFAGFSRCFHVTTTYHPLLPAGNGGRRHRYYCKCLDFIVLQSSFLFSEILWWESHALLILIVNLLLILISIMWSPVQLREDSCGQRVPVVIHDTPSEWEETSRDAQLRDANVIVLCYSCVHISTFERVKSFWLPLFQGLQLDIPVILVGCQLDRSFVDPTTVEAELESILQYHPEIDTCIECSALTKTDISDVFDKAQKGSDLSM</sequence>
<dbReference type="GO" id="GO:0003924">
    <property type="term" value="F:GTPase activity"/>
    <property type="evidence" value="ECO:0007669"/>
    <property type="project" value="InterPro"/>
</dbReference>
<evidence type="ECO:0000256" key="2">
    <source>
        <dbReference type="ARBA" id="ARBA00010142"/>
    </source>
</evidence>
<dbReference type="EMBL" id="GDJX01022538">
    <property type="protein sequence ID" value="JAT45398.1"/>
    <property type="molecule type" value="Transcribed_RNA"/>
</dbReference>
<dbReference type="GO" id="GO:0005525">
    <property type="term" value="F:GTP binding"/>
    <property type="evidence" value="ECO:0007669"/>
    <property type="project" value="UniProtKB-KW"/>
</dbReference>
<dbReference type="InterPro" id="IPR003578">
    <property type="entry name" value="Small_GTPase_Rho"/>
</dbReference>
<dbReference type="Gene3D" id="3.40.50.300">
    <property type="entry name" value="P-loop containing nucleotide triphosphate hydrolases"/>
    <property type="match status" value="1"/>
</dbReference>
<proteinExistence type="inferred from homology"/>
<keyword evidence="5" id="KW-0449">Lipoprotein</keyword>
<dbReference type="AlphaFoldDB" id="A0A1D1XSP7"/>